<feature type="chain" id="PRO_5030160755" description="Plant heme peroxidase family profile domain-containing protein" evidence="8">
    <location>
        <begin position="21"/>
        <end position="496"/>
    </location>
</feature>
<dbReference type="InterPro" id="IPR010255">
    <property type="entry name" value="Haem_peroxidase_sf"/>
</dbReference>
<feature type="signal peptide" evidence="8">
    <location>
        <begin position="1"/>
        <end position="20"/>
    </location>
</feature>
<evidence type="ECO:0000256" key="7">
    <source>
        <dbReference type="SAM" id="MobiDB-lite"/>
    </source>
</evidence>
<dbReference type="GO" id="GO:0042744">
    <property type="term" value="P:hydrogen peroxide catabolic process"/>
    <property type="evidence" value="ECO:0007669"/>
    <property type="project" value="TreeGrafter"/>
</dbReference>
<evidence type="ECO:0000256" key="3">
    <source>
        <dbReference type="ARBA" id="ARBA00022723"/>
    </source>
</evidence>
<protein>
    <recommendedName>
        <fullName evidence="9">Plant heme peroxidase family profile domain-containing protein</fullName>
    </recommendedName>
</protein>
<comment type="similarity">
    <text evidence="6">Belongs to the peroxidase family.</text>
</comment>
<evidence type="ECO:0000256" key="5">
    <source>
        <dbReference type="ARBA" id="ARBA00023004"/>
    </source>
</evidence>
<evidence type="ECO:0000256" key="8">
    <source>
        <dbReference type="SAM" id="SignalP"/>
    </source>
</evidence>
<keyword evidence="2" id="KW-0349">Heme</keyword>
<accession>A0A6V1P7P8</accession>
<keyword evidence="1" id="KW-0575">Peroxidase</keyword>
<keyword evidence="5" id="KW-0408">Iron</keyword>
<dbReference type="Pfam" id="PF00141">
    <property type="entry name" value="peroxidase"/>
    <property type="match status" value="1"/>
</dbReference>
<dbReference type="GO" id="GO:0034599">
    <property type="term" value="P:cellular response to oxidative stress"/>
    <property type="evidence" value="ECO:0007669"/>
    <property type="project" value="InterPro"/>
</dbReference>
<name>A0A6V1P7P8_HETAK</name>
<organism evidence="10">
    <name type="scientific">Heterosigma akashiwo</name>
    <name type="common">Chromophytic alga</name>
    <name type="synonym">Heterosigma carterae</name>
    <dbReference type="NCBI Taxonomy" id="2829"/>
    <lineage>
        <taxon>Eukaryota</taxon>
        <taxon>Sar</taxon>
        <taxon>Stramenopiles</taxon>
        <taxon>Ochrophyta</taxon>
        <taxon>Raphidophyceae</taxon>
        <taxon>Chattonellales</taxon>
        <taxon>Chattonellaceae</taxon>
        <taxon>Heterosigma</taxon>
    </lineage>
</organism>
<dbReference type="PANTHER" id="PTHR31356">
    <property type="entry name" value="THYLAKOID LUMENAL 29 KDA PROTEIN, CHLOROPLASTIC-RELATED"/>
    <property type="match status" value="1"/>
</dbReference>
<dbReference type="GO" id="GO:0000302">
    <property type="term" value="P:response to reactive oxygen species"/>
    <property type="evidence" value="ECO:0007669"/>
    <property type="project" value="TreeGrafter"/>
</dbReference>
<feature type="domain" description="Plant heme peroxidase family profile" evidence="9">
    <location>
        <begin position="63"/>
        <end position="390"/>
    </location>
</feature>
<dbReference type="PROSITE" id="PS50873">
    <property type="entry name" value="PEROXIDASE_4"/>
    <property type="match status" value="1"/>
</dbReference>
<dbReference type="InterPro" id="IPR002016">
    <property type="entry name" value="Haem_peroxidase"/>
</dbReference>
<dbReference type="PROSITE" id="PS00435">
    <property type="entry name" value="PEROXIDASE_1"/>
    <property type="match status" value="1"/>
</dbReference>
<evidence type="ECO:0000256" key="2">
    <source>
        <dbReference type="ARBA" id="ARBA00022617"/>
    </source>
</evidence>
<evidence type="ECO:0000256" key="1">
    <source>
        <dbReference type="ARBA" id="ARBA00022559"/>
    </source>
</evidence>
<dbReference type="AlphaFoldDB" id="A0A6V1P7P8"/>
<gene>
    <name evidence="10" type="ORF">HAKA00212_LOCUS11381</name>
</gene>
<dbReference type="GO" id="GO:0046872">
    <property type="term" value="F:metal ion binding"/>
    <property type="evidence" value="ECO:0007669"/>
    <property type="project" value="UniProtKB-KW"/>
</dbReference>
<dbReference type="GO" id="GO:0004601">
    <property type="term" value="F:peroxidase activity"/>
    <property type="evidence" value="ECO:0007669"/>
    <property type="project" value="UniProtKB-KW"/>
</dbReference>
<dbReference type="InterPro" id="IPR019793">
    <property type="entry name" value="Peroxidases_heam-ligand_BS"/>
</dbReference>
<keyword evidence="8" id="KW-0732">Signal</keyword>
<dbReference type="EMBL" id="HBIU01024561">
    <property type="protein sequence ID" value="CAE0632671.1"/>
    <property type="molecule type" value="Transcribed_RNA"/>
</dbReference>
<dbReference type="CDD" id="cd00314">
    <property type="entry name" value="plant_peroxidase_like"/>
    <property type="match status" value="1"/>
</dbReference>
<dbReference type="Gene3D" id="1.10.420.10">
    <property type="entry name" value="Peroxidase, domain 2"/>
    <property type="match status" value="1"/>
</dbReference>
<dbReference type="Gene3D" id="1.10.520.10">
    <property type="match status" value="1"/>
</dbReference>
<feature type="region of interest" description="Disordered" evidence="7">
    <location>
        <begin position="448"/>
        <end position="469"/>
    </location>
</feature>
<dbReference type="PANTHER" id="PTHR31356:SF36">
    <property type="entry name" value="L-ASCORBATE PEROXIDASE 3"/>
    <property type="match status" value="1"/>
</dbReference>
<dbReference type="GO" id="GO:0020037">
    <property type="term" value="F:heme binding"/>
    <property type="evidence" value="ECO:0007669"/>
    <property type="project" value="InterPro"/>
</dbReference>
<sequence length="496" mass="54212">MAFPSPAFLLAGILAIVSWAGNQSNYKAYAYEVPSACVLQEAIDYVDEWFEGSNKKYMTKFARLAFHDCIGGCDGCVDLTNKENNGLLAAVNELEDLTEYIQENIVNISRADVWTLAEMRAIVLGMSRDDLEPDFEFEVGRSNCEAGSALDEYEGHFPNAALNYTGMVEAMADFNLTDQELTALMGIHSIGNCKVANSGYQGEWATDAERLTNDYYELLLDMDSTTNISVNWHQVRIPNTGVYGKTGELVGTKWQWNGTTYPDKLDGGPRPIMMLNVDMALVLDFEVKNITDEESGEVPACNFTTCSYNSKTIDYVNEYARSKRTWATDFSKVFQKMLKHNVSDTLTTVQAEWGSEWSTWNETDTKFWYARSRKCVGDGGSSSAACGSTSLETYQTVHGCCLHATHGQAYTGISETKCYKQLKKGNYDCTDYYGGVYDDDAEGGLTCSSSSSDSTTSEESTLLGDQSGALGGPAGTRRGAGAALAGAAALLAVFGF</sequence>
<evidence type="ECO:0000256" key="4">
    <source>
        <dbReference type="ARBA" id="ARBA00023002"/>
    </source>
</evidence>
<proteinExistence type="inferred from homology"/>
<dbReference type="SUPFAM" id="SSF48113">
    <property type="entry name" value="Heme-dependent peroxidases"/>
    <property type="match status" value="1"/>
</dbReference>
<dbReference type="InterPro" id="IPR044831">
    <property type="entry name" value="Ccp1-like"/>
</dbReference>
<dbReference type="PRINTS" id="PR00458">
    <property type="entry name" value="PEROXIDASE"/>
</dbReference>
<keyword evidence="3" id="KW-0479">Metal-binding</keyword>
<feature type="compositionally biased region" description="Low complexity" evidence="7">
    <location>
        <begin position="448"/>
        <end position="464"/>
    </location>
</feature>
<keyword evidence="4" id="KW-0560">Oxidoreductase</keyword>
<evidence type="ECO:0000313" key="10">
    <source>
        <dbReference type="EMBL" id="CAE0632671.1"/>
    </source>
</evidence>
<reference evidence="10" key="1">
    <citation type="submission" date="2021-01" db="EMBL/GenBank/DDBJ databases">
        <authorList>
            <person name="Corre E."/>
            <person name="Pelletier E."/>
            <person name="Niang G."/>
            <person name="Scheremetjew M."/>
            <person name="Finn R."/>
            <person name="Kale V."/>
            <person name="Holt S."/>
            <person name="Cochrane G."/>
            <person name="Meng A."/>
            <person name="Brown T."/>
            <person name="Cohen L."/>
        </authorList>
    </citation>
    <scope>NUCLEOTIDE SEQUENCE</scope>
    <source>
        <strain evidence="10">CCMP3107</strain>
    </source>
</reference>
<evidence type="ECO:0000256" key="6">
    <source>
        <dbReference type="RuleBase" id="RU004241"/>
    </source>
</evidence>
<evidence type="ECO:0000259" key="9">
    <source>
        <dbReference type="PROSITE" id="PS50873"/>
    </source>
</evidence>